<keyword evidence="5" id="KW-1133">Transmembrane helix</keyword>
<feature type="binding site" evidence="3">
    <location>
        <position position="172"/>
    </location>
    <ligand>
        <name>Cu cation</name>
        <dbReference type="ChEBI" id="CHEBI:23378"/>
    </ligand>
</feature>
<dbReference type="PROSITE" id="PS51352">
    <property type="entry name" value="THIOREDOXIN_2"/>
    <property type="match status" value="1"/>
</dbReference>
<feature type="binding site" evidence="3">
    <location>
        <position position="263"/>
    </location>
    <ligand>
        <name>Cu cation</name>
        <dbReference type="ChEBI" id="CHEBI:23378"/>
    </ligand>
</feature>
<dbReference type="Gene3D" id="3.40.30.10">
    <property type="entry name" value="Glutaredoxin"/>
    <property type="match status" value="1"/>
</dbReference>
<dbReference type="FunFam" id="3.40.30.10:FF:000013">
    <property type="entry name" value="Blast:Protein SCO1 homolog, mitochondrial"/>
    <property type="match status" value="1"/>
</dbReference>
<dbReference type="CDD" id="cd02968">
    <property type="entry name" value="SCO"/>
    <property type="match status" value="1"/>
</dbReference>
<evidence type="ECO:0000256" key="5">
    <source>
        <dbReference type="SAM" id="Phobius"/>
    </source>
</evidence>
<evidence type="ECO:0000256" key="1">
    <source>
        <dbReference type="ARBA" id="ARBA00010996"/>
    </source>
</evidence>
<sequence length="309" mass="34290">MLTVSVGAIDFSCAAGCRPIHFYLGGSPPATKTVVTGTLVKCLYHIRLTSYVKTIENDLHIAQRLLKTGPGLRSLSSVSPQGLPKKKEEYGRKGPISYKTLLITAGLSGALLAFMLYVRREKEIAIQRERSRALGKAAISGKFSLVDHNGAAACSDDFLGKWLLVYFGFTHCPDICPDEIEKLVKVVDNLDKMEGVPKVQPLFITVDPDRDSVEAVAKYVKEFSPKLIGLTGKKEQIAEACRNFRVYFSAGPRDQDDDYIVDHTIIVYLINPDGEFVDYYGQNKTAENISAGILVNMSKFEQLKKAFWR</sequence>
<dbReference type="InterPro" id="IPR036249">
    <property type="entry name" value="Thioredoxin-like_sf"/>
</dbReference>
<dbReference type="PANTHER" id="PTHR12151">
    <property type="entry name" value="ELECTRON TRANSPORT PROTIN SCO1/SENC FAMILY MEMBER"/>
    <property type="match status" value="1"/>
</dbReference>
<dbReference type="EMBL" id="WJBH02000003">
    <property type="protein sequence ID" value="KAI9562428.1"/>
    <property type="molecule type" value="Genomic_DNA"/>
</dbReference>
<dbReference type="Proteomes" id="UP000820818">
    <property type="component" value="Linkage Group LG3"/>
</dbReference>
<feature type="disulfide bond" description="Redox-active" evidence="4">
    <location>
        <begin position="172"/>
        <end position="176"/>
    </location>
</feature>
<name>A0AAD5LR45_9CRUS</name>
<evidence type="ECO:0000259" key="6">
    <source>
        <dbReference type="PROSITE" id="PS51352"/>
    </source>
</evidence>
<dbReference type="Pfam" id="PF02630">
    <property type="entry name" value="SCO1-SenC"/>
    <property type="match status" value="1"/>
</dbReference>
<organism evidence="7 8">
    <name type="scientific">Daphnia sinensis</name>
    <dbReference type="NCBI Taxonomy" id="1820382"/>
    <lineage>
        <taxon>Eukaryota</taxon>
        <taxon>Metazoa</taxon>
        <taxon>Ecdysozoa</taxon>
        <taxon>Arthropoda</taxon>
        <taxon>Crustacea</taxon>
        <taxon>Branchiopoda</taxon>
        <taxon>Diplostraca</taxon>
        <taxon>Cladocera</taxon>
        <taxon>Anomopoda</taxon>
        <taxon>Daphniidae</taxon>
        <taxon>Daphnia</taxon>
        <taxon>Daphnia similis group</taxon>
    </lineage>
</organism>
<proteinExistence type="inferred from homology"/>
<dbReference type="GO" id="GO:0033617">
    <property type="term" value="P:mitochondrial respiratory chain complex IV assembly"/>
    <property type="evidence" value="ECO:0007669"/>
    <property type="project" value="TreeGrafter"/>
</dbReference>
<comment type="similarity">
    <text evidence="1">Belongs to the SCO1/2 family.</text>
</comment>
<dbReference type="SUPFAM" id="SSF52833">
    <property type="entry name" value="Thioredoxin-like"/>
    <property type="match status" value="1"/>
</dbReference>
<evidence type="ECO:0000313" key="7">
    <source>
        <dbReference type="EMBL" id="KAI9562428.1"/>
    </source>
</evidence>
<keyword evidence="2 3" id="KW-0186">Copper</keyword>
<feature type="binding site" evidence="3">
    <location>
        <position position="176"/>
    </location>
    <ligand>
        <name>Cu cation</name>
        <dbReference type="ChEBI" id="CHEBI:23378"/>
    </ligand>
</feature>
<dbReference type="GO" id="GO:0005739">
    <property type="term" value="C:mitochondrion"/>
    <property type="evidence" value="ECO:0007669"/>
    <property type="project" value="GOC"/>
</dbReference>
<keyword evidence="5" id="KW-0472">Membrane</keyword>
<dbReference type="GO" id="GO:0046872">
    <property type="term" value="F:metal ion binding"/>
    <property type="evidence" value="ECO:0007669"/>
    <property type="project" value="UniProtKB-KW"/>
</dbReference>
<evidence type="ECO:0000256" key="2">
    <source>
        <dbReference type="ARBA" id="ARBA00023008"/>
    </source>
</evidence>
<evidence type="ECO:0000256" key="3">
    <source>
        <dbReference type="PIRSR" id="PIRSR603782-1"/>
    </source>
</evidence>
<comment type="caution">
    <text evidence="7">The sequence shown here is derived from an EMBL/GenBank/DDBJ whole genome shotgun (WGS) entry which is preliminary data.</text>
</comment>
<keyword evidence="3" id="KW-0479">Metal-binding</keyword>
<feature type="domain" description="Thioredoxin" evidence="6">
    <location>
        <begin position="134"/>
        <end position="305"/>
    </location>
</feature>
<keyword evidence="4" id="KW-1015">Disulfide bond</keyword>
<gene>
    <name evidence="7" type="ORF">GHT06_013399</name>
</gene>
<protein>
    <recommendedName>
        <fullName evidence="6">Thioredoxin domain-containing protein</fullName>
    </recommendedName>
</protein>
<dbReference type="AlphaFoldDB" id="A0AAD5LR45"/>
<keyword evidence="8" id="KW-1185">Reference proteome</keyword>
<evidence type="ECO:0000313" key="8">
    <source>
        <dbReference type="Proteomes" id="UP000820818"/>
    </source>
</evidence>
<evidence type="ECO:0000256" key="4">
    <source>
        <dbReference type="PIRSR" id="PIRSR603782-2"/>
    </source>
</evidence>
<dbReference type="InterPro" id="IPR013766">
    <property type="entry name" value="Thioredoxin_domain"/>
</dbReference>
<dbReference type="InterPro" id="IPR003782">
    <property type="entry name" value="SCO1/SenC"/>
</dbReference>
<accession>A0AAD5LR45</accession>
<keyword evidence="5" id="KW-0812">Transmembrane</keyword>
<feature type="transmembrane region" description="Helical" evidence="5">
    <location>
        <begin position="96"/>
        <end position="118"/>
    </location>
</feature>
<reference evidence="7 8" key="1">
    <citation type="submission" date="2022-05" db="EMBL/GenBank/DDBJ databases">
        <title>A multi-omics perspective on studying reproductive biology in Daphnia sinensis.</title>
        <authorList>
            <person name="Jia J."/>
        </authorList>
    </citation>
    <scope>NUCLEOTIDE SEQUENCE [LARGE SCALE GENOMIC DNA]</scope>
    <source>
        <strain evidence="7 8">WSL</strain>
    </source>
</reference>
<dbReference type="PANTHER" id="PTHR12151:SF5">
    <property type="entry name" value="AT19154P"/>
    <property type="match status" value="1"/>
</dbReference>